<name>A0AAD4J8H1_PERFH</name>
<accession>A0AAD4J8H1</accession>
<proteinExistence type="predicted"/>
<keyword evidence="3" id="KW-1185">Reference proteome</keyword>
<reference evidence="2 3" key="1">
    <citation type="journal article" date="2021" name="Nat. Commun.">
        <title>Incipient diploidization of the medicinal plant Perilla within 10,000 years.</title>
        <authorList>
            <person name="Zhang Y."/>
            <person name="Shen Q."/>
            <person name="Leng L."/>
            <person name="Zhang D."/>
            <person name="Chen S."/>
            <person name="Shi Y."/>
            <person name="Ning Z."/>
            <person name="Chen S."/>
        </authorList>
    </citation>
    <scope>NUCLEOTIDE SEQUENCE [LARGE SCALE GENOMIC DNA]</scope>
    <source>
        <strain evidence="3">cv. PC099</strain>
    </source>
</reference>
<gene>
    <name evidence="2" type="ORF">C2S53_012923</name>
</gene>
<feature type="compositionally biased region" description="Basic and acidic residues" evidence="1">
    <location>
        <begin position="39"/>
        <end position="64"/>
    </location>
</feature>
<evidence type="ECO:0000256" key="1">
    <source>
        <dbReference type="SAM" id="MobiDB-lite"/>
    </source>
</evidence>
<feature type="region of interest" description="Disordered" evidence="1">
    <location>
        <begin position="16"/>
        <end position="64"/>
    </location>
</feature>
<organism evidence="2 3">
    <name type="scientific">Perilla frutescens var. hirtella</name>
    <name type="common">Perilla citriodora</name>
    <name type="synonym">Perilla setoyensis</name>
    <dbReference type="NCBI Taxonomy" id="608512"/>
    <lineage>
        <taxon>Eukaryota</taxon>
        <taxon>Viridiplantae</taxon>
        <taxon>Streptophyta</taxon>
        <taxon>Embryophyta</taxon>
        <taxon>Tracheophyta</taxon>
        <taxon>Spermatophyta</taxon>
        <taxon>Magnoliopsida</taxon>
        <taxon>eudicotyledons</taxon>
        <taxon>Gunneridae</taxon>
        <taxon>Pentapetalae</taxon>
        <taxon>asterids</taxon>
        <taxon>lamiids</taxon>
        <taxon>Lamiales</taxon>
        <taxon>Lamiaceae</taxon>
        <taxon>Nepetoideae</taxon>
        <taxon>Elsholtzieae</taxon>
        <taxon>Perilla</taxon>
    </lineage>
</organism>
<evidence type="ECO:0000313" key="3">
    <source>
        <dbReference type="Proteomes" id="UP001190926"/>
    </source>
</evidence>
<dbReference type="EMBL" id="SDAM02000120">
    <property type="protein sequence ID" value="KAH6828786.1"/>
    <property type="molecule type" value="Genomic_DNA"/>
</dbReference>
<sequence>MAAEAPVAVGKTPHAIRVAPPRYGPGRLSAPFTSSDGTNKIDRHSPTKMQSKDYRDRQENEGCE</sequence>
<dbReference type="AlphaFoldDB" id="A0AAD4J8H1"/>
<evidence type="ECO:0000313" key="2">
    <source>
        <dbReference type="EMBL" id="KAH6828786.1"/>
    </source>
</evidence>
<dbReference type="Proteomes" id="UP001190926">
    <property type="component" value="Unassembled WGS sequence"/>
</dbReference>
<protein>
    <submittedName>
        <fullName evidence="2">Uncharacterized protein</fullName>
    </submittedName>
</protein>
<comment type="caution">
    <text evidence="2">The sequence shown here is derived from an EMBL/GenBank/DDBJ whole genome shotgun (WGS) entry which is preliminary data.</text>
</comment>